<dbReference type="Proteomes" id="UP000249056">
    <property type="component" value="Unassembled WGS sequence"/>
</dbReference>
<organism evidence="1 2">
    <name type="scientific">Monilinia fructigena</name>
    <dbReference type="NCBI Taxonomy" id="38457"/>
    <lineage>
        <taxon>Eukaryota</taxon>
        <taxon>Fungi</taxon>
        <taxon>Dikarya</taxon>
        <taxon>Ascomycota</taxon>
        <taxon>Pezizomycotina</taxon>
        <taxon>Leotiomycetes</taxon>
        <taxon>Helotiales</taxon>
        <taxon>Sclerotiniaceae</taxon>
        <taxon>Monilinia</taxon>
    </lineage>
</organism>
<sequence length="208" mass="23131">MTDLMSSSQFLYHCISTSKSFMIFAHVRLRFSPNAANCTISQMPLGYGSKMHSHLRYQALNYTILEGSILNAFPSPRYPLQIIDSFGILSEHVIKALHQGLKRRREHDDQISQLISDANIEPLLLGQPPAKMRQISKGKGVAISIAEDSDQENLALADAEPAEEPNVIVRAHQGAWKEVDQTQLGNTRQEQAQQEYPIVGALQLLPAA</sequence>
<protein>
    <submittedName>
        <fullName evidence="1">Uncharacterized protein</fullName>
    </submittedName>
</protein>
<evidence type="ECO:0000313" key="2">
    <source>
        <dbReference type="Proteomes" id="UP000249056"/>
    </source>
</evidence>
<gene>
    <name evidence="1" type="ORF">DID88_000379</name>
</gene>
<evidence type="ECO:0000313" key="1">
    <source>
        <dbReference type="EMBL" id="RAL59750.1"/>
    </source>
</evidence>
<proteinExistence type="predicted"/>
<dbReference type="OrthoDB" id="5307331at2759"/>
<reference evidence="1 2" key="1">
    <citation type="submission" date="2018-06" db="EMBL/GenBank/DDBJ databases">
        <title>Genome Sequence of the Brown Rot Fungal Pathogen Monilinia fructigena.</title>
        <authorList>
            <person name="Landi L."/>
            <person name="De Miccolis Angelini R.M."/>
            <person name="Pollastro S."/>
            <person name="Abate D."/>
            <person name="Faretra F."/>
            <person name="Romanazzi G."/>
        </authorList>
    </citation>
    <scope>NUCLEOTIDE SEQUENCE [LARGE SCALE GENOMIC DNA]</scope>
    <source>
        <strain evidence="1 2">Mfrg269</strain>
    </source>
</reference>
<dbReference type="AlphaFoldDB" id="A0A395IHQ6"/>
<dbReference type="EMBL" id="QKRW01000048">
    <property type="protein sequence ID" value="RAL59750.1"/>
    <property type="molecule type" value="Genomic_DNA"/>
</dbReference>
<accession>A0A395IHQ6</accession>
<keyword evidence="2" id="KW-1185">Reference proteome</keyword>
<name>A0A395IHQ6_9HELO</name>
<comment type="caution">
    <text evidence="1">The sequence shown here is derived from an EMBL/GenBank/DDBJ whole genome shotgun (WGS) entry which is preliminary data.</text>
</comment>